<dbReference type="Proteomes" id="UP001054837">
    <property type="component" value="Unassembled WGS sequence"/>
</dbReference>
<dbReference type="AlphaFoldDB" id="A0AAV4REJ5"/>
<dbReference type="EMBL" id="BPLQ01005929">
    <property type="protein sequence ID" value="GIY18620.1"/>
    <property type="molecule type" value="Genomic_DNA"/>
</dbReference>
<proteinExistence type="predicted"/>
<accession>A0AAV4REJ5</accession>
<protein>
    <submittedName>
        <fullName evidence="1">Uncharacterized protein</fullName>
    </submittedName>
</protein>
<comment type="caution">
    <text evidence="1">The sequence shown here is derived from an EMBL/GenBank/DDBJ whole genome shotgun (WGS) entry which is preliminary data.</text>
</comment>
<name>A0AAV4REJ5_9ARAC</name>
<gene>
    <name evidence="1" type="ORF">CDAR_11591</name>
</gene>
<evidence type="ECO:0000313" key="2">
    <source>
        <dbReference type="Proteomes" id="UP001054837"/>
    </source>
</evidence>
<reference evidence="1 2" key="1">
    <citation type="submission" date="2021-06" db="EMBL/GenBank/DDBJ databases">
        <title>Caerostris darwini draft genome.</title>
        <authorList>
            <person name="Kono N."/>
            <person name="Arakawa K."/>
        </authorList>
    </citation>
    <scope>NUCLEOTIDE SEQUENCE [LARGE SCALE GENOMIC DNA]</scope>
</reference>
<keyword evidence="2" id="KW-1185">Reference proteome</keyword>
<organism evidence="1 2">
    <name type="scientific">Caerostris darwini</name>
    <dbReference type="NCBI Taxonomy" id="1538125"/>
    <lineage>
        <taxon>Eukaryota</taxon>
        <taxon>Metazoa</taxon>
        <taxon>Ecdysozoa</taxon>
        <taxon>Arthropoda</taxon>
        <taxon>Chelicerata</taxon>
        <taxon>Arachnida</taxon>
        <taxon>Araneae</taxon>
        <taxon>Araneomorphae</taxon>
        <taxon>Entelegynae</taxon>
        <taxon>Araneoidea</taxon>
        <taxon>Araneidae</taxon>
        <taxon>Caerostris</taxon>
    </lineage>
</organism>
<evidence type="ECO:0000313" key="1">
    <source>
        <dbReference type="EMBL" id="GIY18620.1"/>
    </source>
</evidence>
<sequence>MLGRGGSRMGKALPSKVGIFGKRSTWDGISKKCMPRNALPRCGGERRFQSISGMHWRDLFISDAQSTNAFENSGLLKNILRFVASEHVREILKEFPSFVHLTHTT</sequence>